<sequence length="95" mass="11050">MRALNFIVMNRNQVLALVISIVLIASFLYSKFEGVGPNIHLANATAHEHLKWEMRNLGISFNTEVMGNGNEHIFWNEEDDEKVRELIEIVIEEYY</sequence>
<proteinExistence type="predicted"/>
<name>A0A4R3HVC5_9GAMM</name>
<organism evidence="1 2">
    <name type="scientific">Reinekea marinisedimentorum</name>
    <dbReference type="NCBI Taxonomy" id="230495"/>
    <lineage>
        <taxon>Bacteria</taxon>
        <taxon>Pseudomonadati</taxon>
        <taxon>Pseudomonadota</taxon>
        <taxon>Gammaproteobacteria</taxon>
        <taxon>Oceanospirillales</taxon>
        <taxon>Saccharospirillaceae</taxon>
        <taxon>Reinekea</taxon>
    </lineage>
</organism>
<keyword evidence="2" id="KW-1185">Reference proteome</keyword>
<accession>A0A4R3HVC5</accession>
<evidence type="ECO:0000313" key="2">
    <source>
        <dbReference type="Proteomes" id="UP000295793"/>
    </source>
</evidence>
<gene>
    <name evidence="1" type="ORF">BCF53_1415</name>
</gene>
<protein>
    <submittedName>
        <fullName evidence="1">Uncharacterized protein</fullName>
    </submittedName>
</protein>
<reference evidence="1 2" key="1">
    <citation type="submission" date="2019-03" db="EMBL/GenBank/DDBJ databases">
        <title>Genomic Encyclopedia of Archaeal and Bacterial Type Strains, Phase II (KMG-II): from individual species to whole genera.</title>
        <authorList>
            <person name="Goeker M."/>
        </authorList>
    </citation>
    <scope>NUCLEOTIDE SEQUENCE [LARGE SCALE GENOMIC DNA]</scope>
    <source>
        <strain evidence="1 2">DSM 15388</strain>
    </source>
</reference>
<evidence type="ECO:0000313" key="1">
    <source>
        <dbReference type="EMBL" id="TCS34670.1"/>
    </source>
</evidence>
<dbReference type="EMBL" id="SLZR01000041">
    <property type="protein sequence ID" value="TCS34670.1"/>
    <property type="molecule type" value="Genomic_DNA"/>
</dbReference>
<comment type="caution">
    <text evidence="1">The sequence shown here is derived from an EMBL/GenBank/DDBJ whole genome shotgun (WGS) entry which is preliminary data.</text>
</comment>
<dbReference type="Proteomes" id="UP000295793">
    <property type="component" value="Unassembled WGS sequence"/>
</dbReference>
<dbReference type="AlphaFoldDB" id="A0A4R3HVC5"/>